<dbReference type="AlphaFoldDB" id="A0A0C5VNF8"/>
<organism evidence="1 2">
    <name type="scientific">Gynuella sunshinyii YC6258</name>
    <dbReference type="NCBI Taxonomy" id="1445510"/>
    <lineage>
        <taxon>Bacteria</taxon>
        <taxon>Pseudomonadati</taxon>
        <taxon>Pseudomonadota</taxon>
        <taxon>Gammaproteobacteria</taxon>
        <taxon>Oceanospirillales</taxon>
        <taxon>Saccharospirillaceae</taxon>
        <taxon>Gynuella</taxon>
    </lineage>
</organism>
<protein>
    <submittedName>
        <fullName evidence="1">Uncharacterized protein</fullName>
    </submittedName>
</protein>
<dbReference type="Proteomes" id="UP000032266">
    <property type="component" value="Chromosome"/>
</dbReference>
<dbReference type="KEGG" id="gsn:YC6258_02890"/>
<name>A0A0C5VNF8_9GAMM</name>
<keyword evidence="2" id="KW-1185">Reference proteome</keyword>
<dbReference type="EMBL" id="CP007142">
    <property type="protein sequence ID" value="AJQ94928.1"/>
    <property type="molecule type" value="Genomic_DNA"/>
</dbReference>
<proteinExistence type="predicted"/>
<sequence length="65" mass="7234">MNSVLQELFQFYLTKLSTVFVHNLRCSQSIINVVSSFAADLWQAGSECVSLVLTEIGSTSHKLQN</sequence>
<gene>
    <name evidence="1" type="ORF">YC6258_02890</name>
</gene>
<evidence type="ECO:0000313" key="2">
    <source>
        <dbReference type="Proteomes" id="UP000032266"/>
    </source>
</evidence>
<dbReference type="HOGENOM" id="CLU_2843710_0_0_6"/>
<reference evidence="1 2" key="1">
    <citation type="submission" date="2014-01" db="EMBL/GenBank/DDBJ databases">
        <title>Full genme sequencing of cellulolytic bacterium Gynuella sunshinyii YC6258T gen. nov., sp. nov.</title>
        <authorList>
            <person name="Khan H."/>
            <person name="Chung E.J."/>
            <person name="Chung Y.R."/>
        </authorList>
    </citation>
    <scope>NUCLEOTIDE SEQUENCE [LARGE SCALE GENOMIC DNA]</scope>
    <source>
        <strain evidence="1 2">YC6258</strain>
    </source>
</reference>
<evidence type="ECO:0000313" key="1">
    <source>
        <dbReference type="EMBL" id="AJQ94928.1"/>
    </source>
</evidence>
<accession>A0A0C5VNF8</accession>